<feature type="region of interest" description="Disordered" evidence="3">
    <location>
        <begin position="61"/>
        <end position="93"/>
    </location>
</feature>
<dbReference type="HOGENOM" id="CLU_2396654_0_0_6"/>
<dbReference type="RefSeq" id="WP_004999526.1">
    <property type="nucleotide sequence ID" value="NZ_CH672427.1"/>
</dbReference>
<keyword evidence="5" id="KW-1185">Reference proteome</keyword>
<dbReference type="STRING" id="314278.NB231_02718"/>
<gene>
    <name evidence="4" type="ORF">NB231_02718</name>
</gene>
<comment type="similarity">
    <text evidence="1 2">Belongs to the phD/YefM antitoxin family.</text>
</comment>
<dbReference type="PANTHER" id="PTHR35377:SF5">
    <property type="entry name" value="ANTITOXIN VAPB46"/>
    <property type="match status" value="1"/>
</dbReference>
<dbReference type="NCBIfam" id="TIGR01552">
    <property type="entry name" value="phd_fam"/>
    <property type="match status" value="1"/>
</dbReference>
<accession>A4BRS3</accession>
<dbReference type="eggNOG" id="ENOG5033DCU">
    <property type="taxonomic scope" value="Bacteria"/>
</dbReference>
<comment type="caution">
    <text evidence="4">The sequence shown here is derived from an EMBL/GenBank/DDBJ whole genome shotgun (WGS) entry which is preliminary data.</text>
</comment>
<evidence type="ECO:0000313" key="4">
    <source>
        <dbReference type="EMBL" id="EAR21644.1"/>
    </source>
</evidence>
<organism evidence="4 5">
    <name type="scientific">Nitrococcus mobilis Nb-231</name>
    <dbReference type="NCBI Taxonomy" id="314278"/>
    <lineage>
        <taxon>Bacteria</taxon>
        <taxon>Pseudomonadati</taxon>
        <taxon>Pseudomonadota</taxon>
        <taxon>Gammaproteobacteria</taxon>
        <taxon>Chromatiales</taxon>
        <taxon>Ectothiorhodospiraceae</taxon>
        <taxon>Nitrococcus</taxon>
    </lineage>
</organism>
<name>A4BRS3_9GAMM</name>
<dbReference type="InterPro" id="IPR036165">
    <property type="entry name" value="YefM-like_sf"/>
</dbReference>
<dbReference type="PANTHER" id="PTHR35377">
    <property type="entry name" value="ANTITOXIN VAPB49-RELATED-RELATED"/>
    <property type="match status" value="1"/>
</dbReference>
<protein>
    <recommendedName>
        <fullName evidence="2">Antitoxin</fullName>
    </recommendedName>
</protein>
<sequence length="93" mass="10185">MEVSVRELKNRLSEYLRRTQAGEEITIASRGRPVARLLPPRPATRPTDDEALARLMALPGIRPGNGQKVRGADQPASVPAGTTEEVVNWVRGE</sequence>
<dbReference type="InterPro" id="IPR051416">
    <property type="entry name" value="phD-YefM_TA_antitoxins"/>
</dbReference>
<dbReference type="EMBL" id="AAOF01000007">
    <property type="protein sequence ID" value="EAR21644.1"/>
    <property type="molecule type" value="Genomic_DNA"/>
</dbReference>
<evidence type="ECO:0000313" key="5">
    <source>
        <dbReference type="Proteomes" id="UP000003374"/>
    </source>
</evidence>
<evidence type="ECO:0000256" key="2">
    <source>
        <dbReference type="RuleBase" id="RU362080"/>
    </source>
</evidence>
<proteinExistence type="inferred from homology"/>
<dbReference type="Proteomes" id="UP000003374">
    <property type="component" value="Unassembled WGS sequence"/>
</dbReference>
<comment type="function">
    <text evidence="2">Antitoxin component of a type II toxin-antitoxin (TA) system.</text>
</comment>
<dbReference type="Pfam" id="PF02604">
    <property type="entry name" value="PhdYeFM_antitox"/>
    <property type="match status" value="1"/>
</dbReference>
<dbReference type="GO" id="GO:0097351">
    <property type="term" value="F:toxin sequestering activity"/>
    <property type="evidence" value="ECO:0007669"/>
    <property type="project" value="TreeGrafter"/>
</dbReference>
<reference evidence="4 5" key="1">
    <citation type="submission" date="2006-02" db="EMBL/GenBank/DDBJ databases">
        <authorList>
            <person name="Waterbury J."/>
            <person name="Ferriera S."/>
            <person name="Johnson J."/>
            <person name="Kravitz S."/>
            <person name="Halpern A."/>
            <person name="Remington K."/>
            <person name="Beeson K."/>
            <person name="Tran B."/>
            <person name="Rogers Y.-H."/>
            <person name="Friedman R."/>
            <person name="Venter J.C."/>
        </authorList>
    </citation>
    <scope>NUCLEOTIDE SEQUENCE [LARGE SCALE GENOMIC DNA]</scope>
    <source>
        <strain evidence="4 5">Nb-231</strain>
    </source>
</reference>
<dbReference type="OrthoDB" id="9800503at2"/>
<evidence type="ECO:0000256" key="1">
    <source>
        <dbReference type="ARBA" id="ARBA00009981"/>
    </source>
</evidence>
<dbReference type="SUPFAM" id="SSF143120">
    <property type="entry name" value="YefM-like"/>
    <property type="match status" value="1"/>
</dbReference>
<dbReference type="Gene3D" id="3.40.1620.10">
    <property type="entry name" value="YefM-like domain"/>
    <property type="match status" value="1"/>
</dbReference>
<dbReference type="AlphaFoldDB" id="A4BRS3"/>
<dbReference type="InterPro" id="IPR006442">
    <property type="entry name" value="Antitoxin_Phd/YefM"/>
</dbReference>
<evidence type="ECO:0000256" key="3">
    <source>
        <dbReference type="SAM" id="MobiDB-lite"/>
    </source>
</evidence>